<protein>
    <submittedName>
        <fullName evidence="1">Uncharacterized protein</fullName>
    </submittedName>
</protein>
<organism evidence="1 2">
    <name type="scientific">Vaccinium darrowii</name>
    <dbReference type="NCBI Taxonomy" id="229202"/>
    <lineage>
        <taxon>Eukaryota</taxon>
        <taxon>Viridiplantae</taxon>
        <taxon>Streptophyta</taxon>
        <taxon>Embryophyta</taxon>
        <taxon>Tracheophyta</taxon>
        <taxon>Spermatophyta</taxon>
        <taxon>Magnoliopsida</taxon>
        <taxon>eudicotyledons</taxon>
        <taxon>Gunneridae</taxon>
        <taxon>Pentapetalae</taxon>
        <taxon>asterids</taxon>
        <taxon>Ericales</taxon>
        <taxon>Ericaceae</taxon>
        <taxon>Vaccinioideae</taxon>
        <taxon>Vaccinieae</taxon>
        <taxon>Vaccinium</taxon>
    </lineage>
</organism>
<dbReference type="Proteomes" id="UP000828048">
    <property type="component" value="Chromosome 6"/>
</dbReference>
<gene>
    <name evidence="1" type="ORF">Vadar_004131</name>
</gene>
<comment type="caution">
    <text evidence="1">The sequence shown here is derived from an EMBL/GenBank/DDBJ whole genome shotgun (WGS) entry which is preliminary data.</text>
</comment>
<dbReference type="EMBL" id="CM037156">
    <property type="protein sequence ID" value="KAH7836666.1"/>
    <property type="molecule type" value="Genomic_DNA"/>
</dbReference>
<evidence type="ECO:0000313" key="2">
    <source>
        <dbReference type="Proteomes" id="UP000828048"/>
    </source>
</evidence>
<sequence length="372" mass="39427">MGTPETSREPCPDRILDDVGGAFGMGAVGGAAFHFLKGIYNSPKGERLIGGTQAVRMNAPRVGGSFAVWGGLFSTFDCTMVYLRQKEDPWNSIIAGAATGGFLQMRQGLGAASRSAAFGGVLLALIEGAGIMLNKVMSAQQNVPMMEDPLPSMPGAPGIPMGQLPGQAPVSIGGMGDGSSSSSSAPPSSSSWFGGIFGGGKKQETDTSGGSKTQVLESFDSPSPPTFEFNRRFGHRCCFALQFNERHHRRKRLLQNSENEMGIPSTMRDAWANRRNSPLIASPMEDQKILRSRQCTQEGVRAGVKAASIACVASAVPTLVAVRVVPWAKANLNYTAQALIISAASIAAYFITADKTILECARRNTHYDSKST</sequence>
<reference evidence="1 2" key="1">
    <citation type="journal article" date="2021" name="Hortic Res">
        <title>High-quality reference genome and annotation aids understanding of berry development for evergreen blueberry (Vaccinium darrowii).</title>
        <authorList>
            <person name="Yu J."/>
            <person name="Hulse-Kemp A.M."/>
            <person name="Babiker E."/>
            <person name="Staton M."/>
        </authorList>
    </citation>
    <scope>NUCLEOTIDE SEQUENCE [LARGE SCALE GENOMIC DNA]</scope>
    <source>
        <strain evidence="2">cv. NJ 8807/NJ 8810</strain>
        <tissue evidence="1">Young leaf</tissue>
    </source>
</reference>
<proteinExistence type="predicted"/>
<evidence type="ECO:0000313" key="1">
    <source>
        <dbReference type="EMBL" id="KAH7836666.1"/>
    </source>
</evidence>
<accession>A0ACB7X7M5</accession>
<name>A0ACB7X7M5_9ERIC</name>
<keyword evidence="2" id="KW-1185">Reference proteome</keyword>